<gene>
    <name evidence="1" type="ORF">LWI29_005261</name>
</gene>
<protein>
    <submittedName>
        <fullName evidence="1">Uncharacterized protein</fullName>
    </submittedName>
</protein>
<evidence type="ECO:0000313" key="1">
    <source>
        <dbReference type="EMBL" id="KAK0580707.1"/>
    </source>
</evidence>
<keyword evidence="2" id="KW-1185">Reference proteome</keyword>
<reference evidence="1" key="1">
    <citation type="journal article" date="2022" name="Plant J.">
        <title>Strategies of tolerance reflected in two North American maple genomes.</title>
        <authorList>
            <person name="McEvoy S.L."/>
            <person name="Sezen U.U."/>
            <person name="Trouern-Trend A."/>
            <person name="McMahon S.M."/>
            <person name="Schaberg P.G."/>
            <person name="Yang J."/>
            <person name="Wegrzyn J.L."/>
            <person name="Swenson N.G."/>
        </authorList>
    </citation>
    <scope>NUCLEOTIDE SEQUENCE</scope>
    <source>
        <strain evidence="1">NS2018</strain>
    </source>
</reference>
<organism evidence="1 2">
    <name type="scientific">Acer saccharum</name>
    <name type="common">Sugar maple</name>
    <dbReference type="NCBI Taxonomy" id="4024"/>
    <lineage>
        <taxon>Eukaryota</taxon>
        <taxon>Viridiplantae</taxon>
        <taxon>Streptophyta</taxon>
        <taxon>Embryophyta</taxon>
        <taxon>Tracheophyta</taxon>
        <taxon>Spermatophyta</taxon>
        <taxon>Magnoliopsida</taxon>
        <taxon>eudicotyledons</taxon>
        <taxon>Gunneridae</taxon>
        <taxon>Pentapetalae</taxon>
        <taxon>rosids</taxon>
        <taxon>malvids</taxon>
        <taxon>Sapindales</taxon>
        <taxon>Sapindaceae</taxon>
        <taxon>Hippocastanoideae</taxon>
        <taxon>Acereae</taxon>
        <taxon>Acer</taxon>
    </lineage>
</organism>
<comment type="caution">
    <text evidence="1">The sequence shown here is derived from an EMBL/GenBank/DDBJ whole genome shotgun (WGS) entry which is preliminary data.</text>
</comment>
<reference evidence="1" key="2">
    <citation type="submission" date="2023-06" db="EMBL/GenBank/DDBJ databases">
        <authorList>
            <person name="Swenson N.G."/>
            <person name="Wegrzyn J.L."/>
            <person name="Mcevoy S.L."/>
        </authorList>
    </citation>
    <scope>NUCLEOTIDE SEQUENCE</scope>
    <source>
        <strain evidence="1">NS2018</strain>
        <tissue evidence="1">Leaf</tissue>
    </source>
</reference>
<proteinExistence type="predicted"/>
<evidence type="ECO:0000313" key="2">
    <source>
        <dbReference type="Proteomes" id="UP001168877"/>
    </source>
</evidence>
<dbReference type="Proteomes" id="UP001168877">
    <property type="component" value="Unassembled WGS sequence"/>
</dbReference>
<sequence length="126" mass="14791">MADELDHLSEEFLEWIDISVYLMTCLPTSVKLTAMTCHVSHSTLTCSEMSANRRDVLTHVSKVGDVLLRRKSRTAILRRRKPQTRRRRRRRTRRSRKRNIGDVFLLHSRPQPPLLSMRLASSIWVP</sequence>
<dbReference type="AlphaFoldDB" id="A0AA39VHT0"/>
<dbReference type="EMBL" id="JAUESC010000384">
    <property type="protein sequence ID" value="KAK0580707.1"/>
    <property type="molecule type" value="Genomic_DNA"/>
</dbReference>
<name>A0AA39VHT0_ACESA</name>
<accession>A0AA39VHT0</accession>